<dbReference type="OrthoDB" id="9834505at2"/>
<keyword evidence="1" id="KW-1133">Transmembrane helix</keyword>
<protein>
    <submittedName>
        <fullName evidence="2">Type II secretory pathway, pseudopilin PulG</fullName>
    </submittedName>
</protein>
<dbReference type="InterPro" id="IPR045584">
    <property type="entry name" value="Pilin-like"/>
</dbReference>
<name>A0A1H3G4Z4_EUBBA</name>
<evidence type="ECO:0000313" key="3">
    <source>
        <dbReference type="Proteomes" id="UP000199652"/>
    </source>
</evidence>
<accession>A0A1H3G4Z4</accession>
<gene>
    <name evidence="2" type="ORF">SAMN04488579_11281</name>
</gene>
<reference evidence="3" key="1">
    <citation type="submission" date="2016-10" db="EMBL/GenBank/DDBJ databases">
        <authorList>
            <person name="Varghese N."/>
            <person name="Submissions S."/>
        </authorList>
    </citation>
    <scope>NUCLEOTIDE SEQUENCE [LARGE SCALE GENOMIC DNA]</scope>
    <source>
        <strain evidence="3">VPI 5359</strain>
    </source>
</reference>
<sequence>MEMVVVLAILGIIAAFTIPMMLGFVKEAREKEVNIEIRELALACQSAYTEIYATYHLKPEDQVIYTPRYESAEPWDKAFQEKVRSLLDGDVHWEDVQGIAIMGNVMGIYYKNGDSVYHYYKDETGKVTITKQ</sequence>
<dbReference type="Gene3D" id="3.30.700.10">
    <property type="entry name" value="Glycoprotein, Type 4 Pilin"/>
    <property type="match status" value="1"/>
</dbReference>
<keyword evidence="1" id="KW-0472">Membrane</keyword>
<organism evidence="2 3">
    <name type="scientific">Eubacterium barkeri</name>
    <name type="common">Clostridium barkeri</name>
    <dbReference type="NCBI Taxonomy" id="1528"/>
    <lineage>
        <taxon>Bacteria</taxon>
        <taxon>Bacillati</taxon>
        <taxon>Bacillota</taxon>
        <taxon>Clostridia</taxon>
        <taxon>Eubacteriales</taxon>
        <taxon>Eubacteriaceae</taxon>
        <taxon>Eubacterium</taxon>
    </lineage>
</organism>
<evidence type="ECO:0000313" key="2">
    <source>
        <dbReference type="EMBL" id="SDX97758.1"/>
    </source>
</evidence>
<dbReference type="SUPFAM" id="SSF54523">
    <property type="entry name" value="Pili subunits"/>
    <property type="match status" value="1"/>
</dbReference>
<dbReference type="AlphaFoldDB" id="A0A1H3G4Z4"/>
<feature type="transmembrane region" description="Helical" evidence="1">
    <location>
        <begin position="6"/>
        <end position="25"/>
    </location>
</feature>
<keyword evidence="3" id="KW-1185">Reference proteome</keyword>
<keyword evidence="1" id="KW-0812">Transmembrane</keyword>
<dbReference type="Proteomes" id="UP000199652">
    <property type="component" value="Unassembled WGS sequence"/>
</dbReference>
<dbReference type="EMBL" id="FNOU01000012">
    <property type="protein sequence ID" value="SDX97758.1"/>
    <property type="molecule type" value="Genomic_DNA"/>
</dbReference>
<proteinExistence type="predicted"/>
<evidence type="ECO:0000256" key="1">
    <source>
        <dbReference type="SAM" id="Phobius"/>
    </source>
</evidence>